<dbReference type="InterPro" id="IPR027430">
    <property type="entry name" value="Retinal_BS"/>
</dbReference>
<dbReference type="EMBL" id="WBMW01004678">
    <property type="protein sequence ID" value="NXC47890.1"/>
    <property type="molecule type" value="Genomic_DNA"/>
</dbReference>
<feature type="region of interest" description="Disordered" evidence="15">
    <location>
        <begin position="383"/>
        <end position="423"/>
    </location>
</feature>
<keyword evidence="13 14" id="KW-0807">Transducer</keyword>
<feature type="non-terminal residue" evidence="17">
    <location>
        <position position="517"/>
    </location>
</feature>
<evidence type="ECO:0000313" key="18">
    <source>
        <dbReference type="Proteomes" id="UP000613066"/>
    </source>
</evidence>
<dbReference type="PRINTS" id="PR00238">
    <property type="entry name" value="OPSIN"/>
</dbReference>
<evidence type="ECO:0000256" key="11">
    <source>
        <dbReference type="ARBA" id="ARBA00023157"/>
    </source>
</evidence>
<keyword evidence="18" id="KW-1185">Reference proteome</keyword>
<feature type="transmembrane region" description="Helical" evidence="14">
    <location>
        <begin position="20"/>
        <end position="46"/>
    </location>
</feature>
<evidence type="ECO:0000256" key="2">
    <source>
        <dbReference type="ARBA" id="ARBA00022475"/>
    </source>
</evidence>
<dbReference type="FunFam" id="1.20.1070.10:FF:000083">
    <property type="entry name" value="Melanopsin 1"/>
    <property type="match status" value="1"/>
</dbReference>
<feature type="compositionally biased region" description="Polar residues" evidence="15">
    <location>
        <begin position="385"/>
        <end position="403"/>
    </location>
</feature>
<dbReference type="GO" id="GO:0005886">
    <property type="term" value="C:plasma membrane"/>
    <property type="evidence" value="ECO:0007669"/>
    <property type="project" value="UniProtKB-SubCell"/>
</dbReference>
<dbReference type="PROSITE" id="PS00238">
    <property type="entry name" value="OPSIN"/>
    <property type="match status" value="1"/>
</dbReference>
<evidence type="ECO:0000256" key="7">
    <source>
        <dbReference type="ARBA" id="ARBA00022989"/>
    </source>
</evidence>
<keyword evidence="7 14" id="KW-1133">Transmembrane helix</keyword>
<dbReference type="InterPro" id="IPR000276">
    <property type="entry name" value="GPCR_Rhodpsn"/>
</dbReference>
<comment type="caution">
    <text evidence="17">The sequence shown here is derived from an EMBL/GenBank/DDBJ whole genome shotgun (WGS) entry which is preliminary data.</text>
</comment>
<dbReference type="AlphaFoldDB" id="A0A851P731"/>
<dbReference type="GO" id="GO:0016037">
    <property type="term" value="P:light absorption"/>
    <property type="evidence" value="ECO:0007669"/>
    <property type="project" value="UniProtKB-ARBA"/>
</dbReference>
<dbReference type="InterPro" id="IPR017452">
    <property type="entry name" value="GPCR_Rhodpsn_7TM"/>
</dbReference>
<keyword evidence="4 14" id="KW-0716">Sensory transduction</keyword>
<evidence type="ECO:0000256" key="6">
    <source>
        <dbReference type="ARBA" id="ARBA00022925"/>
    </source>
</evidence>
<dbReference type="OrthoDB" id="9996086at2759"/>
<comment type="similarity">
    <text evidence="14">Belongs to the G-protein coupled receptor 1 family. Opsin subfamily.</text>
</comment>
<comment type="caution">
    <text evidence="14">Lacks conserved residue(s) required for the propagation of feature annotation.</text>
</comment>
<dbReference type="SUPFAM" id="SSF81321">
    <property type="entry name" value="Family A G protein-coupled receptor-like"/>
    <property type="match status" value="1"/>
</dbReference>
<dbReference type="PROSITE" id="PS00237">
    <property type="entry name" value="G_PROTEIN_RECEP_F1_1"/>
    <property type="match status" value="1"/>
</dbReference>
<protein>
    <submittedName>
        <fullName evidence="17">OPN4A protein</fullName>
    </submittedName>
</protein>
<reference evidence="17" key="1">
    <citation type="submission" date="2019-09" db="EMBL/GenBank/DDBJ databases">
        <title>Bird 10,000 Genomes (B10K) Project - Family phase.</title>
        <authorList>
            <person name="Zhang G."/>
        </authorList>
    </citation>
    <scope>NUCLEOTIDE SEQUENCE</scope>
    <source>
        <strain evidence="17">B10K-DU-001-08</strain>
        <tissue evidence="17">Muscle</tissue>
    </source>
</reference>
<dbReference type="Proteomes" id="UP000613066">
    <property type="component" value="Unassembled WGS sequence"/>
</dbReference>
<keyword evidence="10 14" id="KW-0472">Membrane</keyword>
<keyword evidence="3 14" id="KW-0600">Photoreceptor protein</keyword>
<feature type="region of interest" description="Disordered" evidence="15">
    <location>
        <begin position="330"/>
        <end position="371"/>
    </location>
</feature>
<keyword evidence="9 14" id="KW-0297">G-protein coupled receptor</keyword>
<evidence type="ECO:0000256" key="5">
    <source>
        <dbReference type="ARBA" id="ARBA00022692"/>
    </source>
</evidence>
<dbReference type="GO" id="GO:0007602">
    <property type="term" value="P:phototransduction"/>
    <property type="evidence" value="ECO:0007669"/>
    <property type="project" value="UniProtKB-KW"/>
</dbReference>
<dbReference type="SMART" id="SM01381">
    <property type="entry name" value="7TM_GPCR_Srsx"/>
    <property type="match status" value="1"/>
</dbReference>
<keyword evidence="2" id="KW-1003">Cell membrane</keyword>
<dbReference type="InterPro" id="IPR050125">
    <property type="entry name" value="GPCR_opsins"/>
</dbReference>
<feature type="compositionally biased region" description="Low complexity" evidence="15">
    <location>
        <begin position="332"/>
        <end position="349"/>
    </location>
</feature>
<keyword evidence="8 14" id="KW-0157">Chromophore</keyword>
<evidence type="ECO:0000256" key="4">
    <source>
        <dbReference type="ARBA" id="ARBA00022606"/>
    </source>
</evidence>
<feature type="domain" description="G-protein coupled receptors family 1 profile" evidence="16">
    <location>
        <begin position="38"/>
        <end position="301"/>
    </location>
</feature>
<evidence type="ECO:0000256" key="10">
    <source>
        <dbReference type="ARBA" id="ARBA00023136"/>
    </source>
</evidence>
<sequence>KMAVKDVAAAFPTVDVPDHAHYTIGTVILIVGITGTLGNFLVIYAFCRSRTLQKPANIFIINLAVSDFLMSITQSPVFFTNSLHKRWIFGEKGCELYAFCGALFGITSMITLMVIALDRYFVITKPLASVRVMSKKKALIILVGVWLYSLAWSLPPFFGWSAYVPEGLLTSCSWDYMTFTPSVRAYTMLLFCFVFFIPLIAIIYSYIFIFEAIKKANKSIQTIGSKHGNKEFQKQYHRMKNEWKLAKIALIVILLYVISWSPYSVVALVAFAGYSHVLTPFMNSIPAVIAKASAIHNPIIYAITHPKYRAAIATYVPCLGSLLRVSPKESRSFSSYPSSRRATISSQSSETTGLQKGKRRLSCISDSESGCTDTEADITRMISRPASSQVSYQTDEDITQTSDLRSKPQLKSRDSGSFGETVVDADDIPMVEMNITEYSATSQTSKKCNTEEVQISESLNGIGLRKGEPRHRPSASQIPSIIITYSSVQGVELPSGYSSAFLYPKNKSHRQNKNSSS</sequence>
<evidence type="ECO:0000259" key="16">
    <source>
        <dbReference type="PROSITE" id="PS50262"/>
    </source>
</evidence>
<dbReference type="PRINTS" id="PR00237">
    <property type="entry name" value="GPCRRHODOPSN"/>
</dbReference>
<dbReference type="GO" id="GO:0004930">
    <property type="term" value="F:G protein-coupled receptor activity"/>
    <property type="evidence" value="ECO:0007669"/>
    <property type="project" value="UniProtKB-KW"/>
</dbReference>
<accession>A0A851P731</accession>
<name>A0A851P731_9GALL</name>
<evidence type="ECO:0000256" key="3">
    <source>
        <dbReference type="ARBA" id="ARBA00022543"/>
    </source>
</evidence>
<dbReference type="Gene3D" id="1.20.1070.10">
    <property type="entry name" value="Rhodopsin 7-helix transmembrane proteins"/>
    <property type="match status" value="1"/>
</dbReference>
<dbReference type="PANTHER" id="PTHR24240">
    <property type="entry name" value="OPSIN"/>
    <property type="match status" value="1"/>
</dbReference>
<evidence type="ECO:0000256" key="13">
    <source>
        <dbReference type="ARBA" id="ARBA00023224"/>
    </source>
</evidence>
<feature type="transmembrane region" description="Helical" evidence="14">
    <location>
        <begin position="248"/>
        <end position="274"/>
    </location>
</feature>
<dbReference type="PROSITE" id="PS50262">
    <property type="entry name" value="G_PROTEIN_RECEP_F1_2"/>
    <property type="match status" value="1"/>
</dbReference>
<proteinExistence type="inferred from homology"/>
<feature type="transmembrane region" description="Helical" evidence="14">
    <location>
        <begin position="183"/>
        <end position="209"/>
    </location>
</feature>
<evidence type="ECO:0000256" key="12">
    <source>
        <dbReference type="ARBA" id="ARBA00023170"/>
    </source>
</evidence>
<keyword evidence="11" id="KW-1015">Disulfide bond</keyword>
<organism evidence="17 18">
    <name type="scientific">Penelope pileata</name>
    <dbReference type="NCBI Taxonomy" id="1118817"/>
    <lineage>
        <taxon>Eukaryota</taxon>
        <taxon>Metazoa</taxon>
        <taxon>Chordata</taxon>
        <taxon>Craniata</taxon>
        <taxon>Vertebrata</taxon>
        <taxon>Euteleostomi</taxon>
        <taxon>Archelosauria</taxon>
        <taxon>Archosauria</taxon>
        <taxon>Dinosauria</taxon>
        <taxon>Saurischia</taxon>
        <taxon>Theropoda</taxon>
        <taxon>Coelurosauria</taxon>
        <taxon>Aves</taxon>
        <taxon>Neognathae</taxon>
        <taxon>Galloanserae</taxon>
        <taxon>Galliformes</taxon>
        <taxon>Cracidae</taxon>
        <taxon>Penelope</taxon>
    </lineage>
</organism>
<evidence type="ECO:0000256" key="8">
    <source>
        <dbReference type="ARBA" id="ARBA00022991"/>
    </source>
</evidence>
<evidence type="ECO:0000256" key="1">
    <source>
        <dbReference type="ARBA" id="ARBA00004651"/>
    </source>
</evidence>
<feature type="transmembrane region" description="Helical" evidence="14">
    <location>
        <begin position="58"/>
        <end position="76"/>
    </location>
</feature>
<dbReference type="GO" id="GO:0007601">
    <property type="term" value="P:visual perception"/>
    <property type="evidence" value="ECO:0007669"/>
    <property type="project" value="InterPro"/>
</dbReference>
<evidence type="ECO:0000256" key="14">
    <source>
        <dbReference type="RuleBase" id="RU004951"/>
    </source>
</evidence>
<dbReference type="Pfam" id="PF00001">
    <property type="entry name" value="7tm_1"/>
    <property type="match status" value="1"/>
</dbReference>
<gene>
    <name evidence="17" type="primary">Opn4a</name>
    <name evidence="17" type="ORF">PENPIL_R01936</name>
</gene>
<evidence type="ECO:0000313" key="17">
    <source>
        <dbReference type="EMBL" id="NXC47890.1"/>
    </source>
</evidence>
<feature type="transmembrane region" description="Helical" evidence="14">
    <location>
        <begin position="96"/>
        <end position="117"/>
    </location>
</feature>
<dbReference type="CDD" id="cd15336">
    <property type="entry name" value="7tmA_Melanopsin"/>
    <property type="match status" value="1"/>
</dbReference>
<dbReference type="GO" id="GO:0009881">
    <property type="term" value="F:photoreceptor activity"/>
    <property type="evidence" value="ECO:0007669"/>
    <property type="project" value="UniProtKB-KW"/>
</dbReference>
<evidence type="ECO:0000256" key="15">
    <source>
        <dbReference type="SAM" id="MobiDB-lite"/>
    </source>
</evidence>
<feature type="transmembrane region" description="Helical" evidence="14">
    <location>
        <begin position="138"/>
        <end position="163"/>
    </location>
</feature>
<comment type="subcellular location">
    <subcellularLocation>
        <location evidence="1">Cell membrane</location>
        <topology evidence="1">Multi-pass membrane protein</topology>
    </subcellularLocation>
    <subcellularLocation>
        <location evidence="14">Membrane</location>
        <topology evidence="14">Multi-pass membrane protein</topology>
    </subcellularLocation>
</comment>
<dbReference type="InterPro" id="IPR001760">
    <property type="entry name" value="Opsin"/>
</dbReference>
<feature type="non-terminal residue" evidence="17">
    <location>
        <position position="1"/>
    </location>
</feature>
<evidence type="ECO:0000256" key="9">
    <source>
        <dbReference type="ARBA" id="ARBA00023040"/>
    </source>
</evidence>
<keyword evidence="6 14" id="KW-0681">Retinal protein</keyword>
<keyword evidence="5 14" id="KW-0812">Transmembrane</keyword>
<keyword evidence="12 14" id="KW-0675">Receptor</keyword>